<dbReference type="InterPro" id="IPR018800">
    <property type="entry name" value="PRCC"/>
</dbReference>
<dbReference type="STRING" id="215637.A0A4P9ZQA2"/>
<feature type="compositionally biased region" description="Pro residues" evidence="1">
    <location>
        <begin position="124"/>
        <end position="140"/>
    </location>
</feature>
<evidence type="ECO:0000313" key="3">
    <source>
        <dbReference type="Proteomes" id="UP000268162"/>
    </source>
</evidence>
<reference evidence="3" key="1">
    <citation type="journal article" date="2018" name="Nat. Microbiol.">
        <title>Leveraging single-cell genomics to expand the fungal tree of life.</title>
        <authorList>
            <person name="Ahrendt S.R."/>
            <person name="Quandt C.A."/>
            <person name="Ciobanu D."/>
            <person name="Clum A."/>
            <person name="Salamov A."/>
            <person name="Andreopoulos B."/>
            <person name="Cheng J.F."/>
            <person name="Woyke T."/>
            <person name="Pelin A."/>
            <person name="Henrissat B."/>
            <person name="Reynolds N.K."/>
            <person name="Benny G.L."/>
            <person name="Smith M.E."/>
            <person name="James T.Y."/>
            <person name="Grigoriev I.V."/>
        </authorList>
    </citation>
    <scope>NUCLEOTIDE SEQUENCE [LARGE SCALE GENOMIC DNA]</scope>
    <source>
        <strain evidence="3">RSA 468</strain>
    </source>
</reference>
<dbReference type="PANTHER" id="PTHR13621">
    <property type="entry name" value="PROLINE-RICH PROTEIN PRCC"/>
    <property type="match status" value="1"/>
</dbReference>
<proteinExistence type="predicted"/>
<name>A0A4P9ZQA2_9FUNG</name>
<feature type="compositionally biased region" description="Low complexity" evidence="1">
    <location>
        <begin position="90"/>
        <end position="103"/>
    </location>
</feature>
<dbReference type="Proteomes" id="UP000268162">
    <property type="component" value="Unassembled WGS sequence"/>
</dbReference>
<sequence length="297" mass="31978">MSLVPDYDSDSCSDSDATCPSPKRDASPGLQPLLASATAAPRFPRELPVSIKPNQGPAREYSQPQSPESADERETLGLASPHKRAKLEQPTTGGLSNLLSLLPAPVRRPAKQPPSDLSDMSPLPTLPNAPMAGPPRPDVPPSTDMSFADPYAASATASSEGYYYDPSYYQYYYGYDYSQAPSDPSAAPTTKANDLDSAALRRLGGRRALAEGLKFQEVAQSAQLVQPGHRPTAQFTPAQPSAAPVRAPDHLKPTQGQKRKNNIMSLAFESIENEGKVKELYASGRQSKRETQAKYGF</sequence>
<evidence type="ECO:0000256" key="1">
    <source>
        <dbReference type="SAM" id="MobiDB-lite"/>
    </source>
</evidence>
<keyword evidence="3" id="KW-1185">Reference proteome</keyword>
<protein>
    <recommendedName>
        <fullName evidence="4">Mitotic checkpoint regulator, MAD2B-interacting-domain-containing protein</fullName>
    </recommendedName>
</protein>
<evidence type="ECO:0008006" key="4">
    <source>
        <dbReference type="Google" id="ProtNLM"/>
    </source>
</evidence>
<dbReference type="AlphaFoldDB" id="A0A4P9ZQA2"/>
<feature type="compositionally biased region" description="Low complexity" evidence="1">
    <location>
        <begin position="113"/>
        <end position="123"/>
    </location>
</feature>
<accession>A0A4P9ZQA2</accession>
<feature type="region of interest" description="Disordered" evidence="1">
    <location>
        <begin position="222"/>
        <end position="262"/>
    </location>
</feature>
<evidence type="ECO:0000313" key="2">
    <source>
        <dbReference type="EMBL" id="RKP35654.1"/>
    </source>
</evidence>
<gene>
    <name evidence="2" type="ORF">BJ085DRAFT_32815</name>
</gene>
<dbReference type="EMBL" id="ML002818">
    <property type="protein sequence ID" value="RKP35654.1"/>
    <property type="molecule type" value="Genomic_DNA"/>
</dbReference>
<feature type="region of interest" description="Disordered" evidence="1">
    <location>
        <begin position="1"/>
        <end position="148"/>
    </location>
</feature>
<dbReference type="PANTHER" id="PTHR13621:SF2">
    <property type="entry name" value="PROLINE-RICH PROTEIN PRCC"/>
    <property type="match status" value="1"/>
</dbReference>
<dbReference type="GO" id="GO:0005634">
    <property type="term" value="C:nucleus"/>
    <property type="evidence" value="ECO:0007669"/>
    <property type="project" value="TreeGrafter"/>
</dbReference>
<dbReference type="Pfam" id="PF10253">
    <property type="entry name" value="PRCC"/>
    <property type="match status" value="1"/>
</dbReference>
<organism evidence="2 3">
    <name type="scientific">Dimargaris cristalligena</name>
    <dbReference type="NCBI Taxonomy" id="215637"/>
    <lineage>
        <taxon>Eukaryota</taxon>
        <taxon>Fungi</taxon>
        <taxon>Fungi incertae sedis</taxon>
        <taxon>Zoopagomycota</taxon>
        <taxon>Kickxellomycotina</taxon>
        <taxon>Dimargaritomycetes</taxon>
        <taxon>Dimargaritales</taxon>
        <taxon>Dimargaritaceae</taxon>
        <taxon>Dimargaris</taxon>
    </lineage>
</organism>